<dbReference type="AlphaFoldDB" id="A0A5M8NWV0"/>
<name>A0A5M8NWV0_9BACT</name>
<organism evidence="2 3">
    <name type="scientific">Candidatus Ordinivivax streblomastigis</name>
    <dbReference type="NCBI Taxonomy" id="2540710"/>
    <lineage>
        <taxon>Bacteria</taxon>
        <taxon>Pseudomonadati</taxon>
        <taxon>Bacteroidota</taxon>
        <taxon>Bacteroidia</taxon>
        <taxon>Bacteroidales</taxon>
        <taxon>Candidatus Ordinivivax</taxon>
    </lineage>
</organism>
<accession>A0A5M8NWV0</accession>
<dbReference type="EMBL" id="SNRX01000025">
    <property type="protein sequence ID" value="KAA6301150.1"/>
    <property type="molecule type" value="Genomic_DNA"/>
</dbReference>
<feature type="signal peptide" evidence="1">
    <location>
        <begin position="1"/>
        <end position="19"/>
    </location>
</feature>
<sequence>MKKASYLIVLILSLFPGHALVSQTTVQERVVTLRSQLTVEEKIDILCAKAPSVPRLNIPSYD</sequence>
<feature type="chain" id="PRO_5024433435" evidence="1">
    <location>
        <begin position="20"/>
        <end position="62"/>
    </location>
</feature>
<dbReference type="Proteomes" id="UP000324575">
    <property type="component" value="Unassembled WGS sequence"/>
</dbReference>
<proteinExistence type="predicted"/>
<evidence type="ECO:0000313" key="3">
    <source>
        <dbReference type="Proteomes" id="UP000324575"/>
    </source>
</evidence>
<reference evidence="2 3" key="1">
    <citation type="submission" date="2019-03" db="EMBL/GenBank/DDBJ databases">
        <title>Single cell metagenomics reveals metabolic interactions within the superorganism composed of flagellate Streblomastix strix and complex community of Bacteroidetes bacteria on its surface.</title>
        <authorList>
            <person name="Treitli S.C."/>
            <person name="Kolisko M."/>
            <person name="Husnik F."/>
            <person name="Keeling P."/>
            <person name="Hampl V."/>
        </authorList>
    </citation>
    <scope>NUCLEOTIDE SEQUENCE [LARGE SCALE GENOMIC DNA]</scope>
    <source>
        <strain evidence="2">St1</strain>
    </source>
</reference>
<keyword evidence="1" id="KW-0732">Signal</keyword>
<evidence type="ECO:0000313" key="2">
    <source>
        <dbReference type="EMBL" id="KAA6301150.1"/>
    </source>
</evidence>
<protein>
    <submittedName>
        <fullName evidence="2">Uncharacterized protein</fullName>
    </submittedName>
</protein>
<evidence type="ECO:0000256" key="1">
    <source>
        <dbReference type="SAM" id="SignalP"/>
    </source>
</evidence>
<comment type="caution">
    <text evidence="2">The sequence shown here is derived from an EMBL/GenBank/DDBJ whole genome shotgun (WGS) entry which is preliminary data.</text>
</comment>
<gene>
    <name evidence="2" type="ORF">EZS26_002671</name>
</gene>